<gene>
    <name evidence="2" type="ORF">B0I32_103196</name>
</gene>
<evidence type="ECO:0000313" key="3">
    <source>
        <dbReference type="Proteomes" id="UP000238312"/>
    </source>
</evidence>
<protein>
    <submittedName>
        <fullName evidence="2">Uncharacterized protein</fullName>
    </submittedName>
</protein>
<keyword evidence="1" id="KW-0812">Transmembrane</keyword>
<dbReference type="EMBL" id="PVNG01000003">
    <property type="protein sequence ID" value="PRX68235.1"/>
    <property type="molecule type" value="Genomic_DNA"/>
</dbReference>
<keyword evidence="1" id="KW-1133">Transmembrane helix</keyword>
<feature type="transmembrane region" description="Helical" evidence="1">
    <location>
        <begin position="34"/>
        <end position="55"/>
    </location>
</feature>
<keyword evidence="1" id="KW-0472">Membrane</keyword>
<accession>A0A2T0N6U0</accession>
<dbReference type="Proteomes" id="UP000238312">
    <property type="component" value="Unassembled WGS sequence"/>
</dbReference>
<evidence type="ECO:0000256" key="1">
    <source>
        <dbReference type="SAM" id="Phobius"/>
    </source>
</evidence>
<dbReference type="AlphaFoldDB" id="A0A2T0N6U0"/>
<reference evidence="2 3" key="1">
    <citation type="submission" date="2018-03" db="EMBL/GenBank/DDBJ databases">
        <title>Genomic Encyclopedia of Type Strains, Phase III (KMG-III): the genomes of soil and plant-associated and newly described type strains.</title>
        <authorList>
            <person name="Whitman W."/>
        </authorList>
    </citation>
    <scope>NUCLEOTIDE SEQUENCE [LARGE SCALE GENOMIC DNA]</scope>
    <source>
        <strain evidence="2 3">CGMCC 4.7104</strain>
    </source>
</reference>
<sequence length="61" mass="6444">MSPFWKIFVAIFCYISGIVGLGLAVVNASQQPPATSLAIVYGVAGLLFLAVGIVLSRRPSY</sequence>
<keyword evidence="3" id="KW-1185">Reference proteome</keyword>
<name>A0A2T0N6U0_9ACTN</name>
<proteinExistence type="predicted"/>
<feature type="transmembrane region" description="Helical" evidence="1">
    <location>
        <begin position="7"/>
        <end position="28"/>
    </location>
</feature>
<evidence type="ECO:0000313" key="2">
    <source>
        <dbReference type="EMBL" id="PRX68235.1"/>
    </source>
</evidence>
<comment type="caution">
    <text evidence="2">The sequence shown here is derived from an EMBL/GenBank/DDBJ whole genome shotgun (WGS) entry which is preliminary data.</text>
</comment>
<dbReference type="OrthoDB" id="4301482at2"/>
<dbReference type="RefSeq" id="WP_106236399.1">
    <property type="nucleotide sequence ID" value="NZ_CP109074.1"/>
</dbReference>
<organism evidence="2 3">
    <name type="scientific">Nonomuraea fuscirosea</name>
    <dbReference type="NCBI Taxonomy" id="1291556"/>
    <lineage>
        <taxon>Bacteria</taxon>
        <taxon>Bacillati</taxon>
        <taxon>Actinomycetota</taxon>
        <taxon>Actinomycetes</taxon>
        <taxon>Streptosporangiales</taxon>
        <taxon>Streptosporangiaceae</taxon>
        <taxon>Nonomuraea</taxon>
    </lineage>
</organism>